<feature type="region of interest" description="Disordered" evidence="2">
    <location>
        <begin position="1026"/>
        <end position="1069"/>
    </location>
</feature>
<dbReference type="InterPro" id="IPR000219">
    <property type="entry name" value="DH_dom"/>
</dbReference>
<organism evidence="4 5">
    <name type="scientific">Cafeteria roenbergensis</name>
    <name type="common">Marine flagellate</name>
    <dbReference type="NCBI Taxonomy" id="33653"/>
    <lineage>
        <taxon>Eukaryota</taxon>
        <taxon>Sar</taxon>
        <taxon>Stramenopiles</taxon>
        <taxon>Bigyra</taxon>
        <taxon>Opalozoa</taxon>
        <taxon>Bicosoecida</taxon>
        <taxon>Cafeteriaceae</taxon>
        <taxon>Cafeteria</taxon>
    </lineage>
</organism>
<dbReference type="Gene3D" id="1.25.40.10">
    <property type="entry name" value="Tetratricopeptide repeat domain"/>
    <property type="match status" value="1"/>
</dbReference>
<dbReference type="PROSITE" id="PS51375">
    <property type="entry name" value="PPR"/>
    <property type="match status" value="1"/>
</dbReference>
<proteinExistence type="predicted"/>
<reference evidence="4 5" key="1">
    <citation type="submission" date="2019-07" db="EMBL/GenBank/DDBJ databases">
        <title>Genomes of Cafeteria roenbergensis.</title>
        <authorList>
            <person name="Fischer M.G."/>
            <person name="Hackl T."/>
            <person name="Roman M."/>
        </authorList>
    </citation>
    <scope>NUCLEOTIDE SEQUENCE [LARGE SCALE GENOMIC DNA]</scope>
    <source>
        <strain evidence="4 5">Cflag</strain>
    </source>
</reference>
<dbReference type="PROSITE" id="PS50010">
    <property type="entry name" value="DH_2"/>
    <property type="match status" value="1"/>
</dbReference>
<feature type="region of interest" description="Disordered" evidence="2">
    <location>
        <begin position="1179"/>
        <end position="1224"/>
    </location>
</feature>
<dbReference type="InterPro" id="IPR035899">
    <property type="entry name" value="DBL_dom_sf"/>
</dbReference>
<dbReference type="InterPro" id="IPR002885">
    <property type="entry name" value="PPR_rpt"/>
</dbReference>
<dbReference type="InterPro" id="IPR011990">
    <property type="entry name" value="TPR-like_helical_dom_sf"/>
</dbReference>
<name>A0A5A8DJM5_CAFRO</name>
<dbReference type="PANTHER" id="PTHR46862">
    <property type="entry name" value="OS07G0661900 PROTEIN"/>
    <property type="match status" value="1"/>
</dbReference>
<feature type="repeat" description="PPR" evidence="1">
    <location>
        <begin position="1608"/>
        <end position="1642"/>
    </location>
</feature>
<evidence type="ECO:0000256" key="1">
    <source>
        <dbReference type="PROSITE-ProRule" id="PRU00708"/>
    </source>
</evidence>
<feature type="compositionally biased region" description="Acidic residues" evidence="2">
    <location>
        <begin position="1191"/>
        <end position="1203"/>
    </location>
</feature>
<feature type="compositionally biased region" description="Low complexity" evidence="2">
    <location>
        <begin position="919"/>
        <end position="943"/>
    </location>
</feature>
<evidence type="ECO:0000256" key="2">
    <source>
        <dbReference type="SAM" id="MobiDB-lite"/>
    </source>
</evidence>
<feature type="region of interest" description="Disordered" evidence="2">
    <location>
        <begin position="1241"/>
        <end position="1280"/>
    </location>
</feature>
<feature type="compositionally biased region" description="Low complexity" evidence="2">
    <location>
        <begin position="1049"/>
        <end position="1069"/>
    </location>
</feature>
<accession>A0A5A8DJM5</accession>
<dbReference type="Gene3D" id="1.20.900.10">
    <property type="entry name" value="Dbl homology (DH) domain"/>
    <property type="match status" value="1"/>
</dbReference>
<dbReference type="PANTHER" id="PTHR46862:SF5">
    <property type="entry name" value="OS02G0170000 PROTEIN"/>
    <property type="match status" value="1"/>
</dbReference>
<comment type="caution">
    <text evidence="4">The sequence shown here is derived from an EMBL/GenBank/DDBJ whole genome shotgun (WGS) entry which is preliminary data.</text>
</comment>
<dbReference type="SUPFAM" id="SSF48065">
    <property type="entry name" value="DBL homology domain (DH-domain)"/>
    <property type="match status" value="1"/>
</dbReference>
<dbReference type="GO" id="GO:0005085">
    <property type="term" value="F:guanyl-nucleotide exchange factor activity"/>
    <property type="evidence" value="ECO:0007669"/>
    <property type="project" value="InterPro"/>
</dbReference>
<dbReference type="Proteomes" id="UP000325113">
    <property type="component" value="Unassembled WGS sequence"/>
</dbReference>
<feature type="compositionally biased region" description="Low complexity" evidence="2">
    <location>
        <begin position="1125"/>
        <end position="1139"/>
    </location>
</feature>
<feature type="compositionally biased region" description="Gly residues" evidence="2">
    <location>
        <begin position="1107"/>
        <end position="1118"/>
    </location>
</feature>
<evidence type="ECO:0000313" key="5">
    <source>
        <dbReference type="Proteomes" id="UP000325113"/>
    </source>
</evidence>
<feature type="region of interest" description="Disordered" evidence="2">
    <location>
        <begin position="1103"/>
        <end position="1139"/>
    </location>
</feature>
<gene>
    <name evidence="4" type="ORF">FNF31_02186</name>
</gene>
<feature type="domain" description="DH" evidence="3">
    <location>
        <begin position="8"/>
        <end position="194"/>
    </location>
</feature>
<feature type="region of interest" description="Disordered" evidence="2">
    <location>
        <begin position="918"/>
        <end position="949"/>
    </location>
</feature>
<evidence type="ECO:0000259" key="3">
    <source>
        <dbReference type="PROSITE" id="PS50010"/>
    </source>
</evidence>
<dbReference type="EMBL" id="VLTM01000015">
    <property type="protein sequence ID" value="KAA0164864.1"/>
    <property type="molecule type" value="Genomic_DNA"/>
</dbReference>
<evidence type="ECO:0000313" key="4">
    <source>
        <dbReference type="EMBL" id="KAA0164864.1"/>
    </source>
</evidence>
<protein>
    <recommendedName>
        <fullName evidence="3">DH domain-containing protein</fullName>
    </recommendedName>
</protein>
<sequence>MSSTVGGSLDELLDELVVSSSVYADLLEALQAVYLGPLAEGSAVREPHKAAFHALCDAHSTVTRASKAFANDLATAKGGGFASQSAGSVFTTVHGNPLLRAHVAFAGVVHAGTFALASVPAAKLARLGHAVQVKEACRGLGLFDMLMAPCDRLVELLDIFSELAALTPDYDPESAVLARAVKGLEHGWSIVSAALHDGAVASMAQALAGLEPAPDPDAPVAVADQVGIADAAADADDELDPRVQLQALDDVFAETFADPSAVGTFVREADFQVAVGPSSRIARRVELLQRISRSRKRRVSGTSVASGAKLTTPKAELRARLVLLTDRVIVYGWIDTLCPSLSAADALSGGAGRDLARHGQKRTKFILDILPLRFPAVSVLANEVAGVLTLLATPGIGEVPGTLESEELLPKSDEPSGGRRLVLQAMEGTDVRSWRADLARIAKGTLEPMALRERSAIHRARVTNLFTCEKQWMPRQERLNLGSSLYSNSATPIVNGDACVFPGLGWPLHIDTSSLMSRPARIRTALVESRISAAQCSALPDEMGRALTEPPLERPSLRVSVAAGWMAGDAETPPGVGEVARFASPAVQHAAFENARAQCLACLSVIEGRLERATRRLMMRAWSPVYAVLQVNEVQHMSLSGELTLWASKADKDVAERLARRRMSAGTVDSVCSSVDDEGDDAAAASAAAAAMAAGAASPGVAGPEPIATYALTHLQRVAWKGDPRKAEGGSTGDQIELVLGKERAVFKAASPANAREWVLMVGCFLEYRRQIVALQHQVDLAVRKEAASASANSGAEPPPLILTRTRRRSILKKRRGKASSRTIFALMLQRSAVAAMMRNTRRHLVGETDEERRLRVAERVLERFILNAARRGRLRAMDVVRRIEEAEKRALQRQQEELDRFLRLSGQDGRRAAEVLRRAAASARGGPGPDAGSAPSSPGASPTPVRLSRATVEAAARTLNVALQSCIRRGLLSREASDSVAQLIDAALEAAEEDEAAMADDCVFGVARDADAAGDVDVAAAGGGGGGVGAGSWPRSPDVRDADPAVASSMSAMRRASRSIRGSISRRSVVGHSSAGSELLSLLERRICERSGDMQELDDAFEDEGQGGADQGGGATGGPRRDAGSGAPGARSRAGSRVGGAADAGAAASAGGAGAGPERGLGVAAFGGDGTVAELSAPATSMEDALTEREGEDDVGTDEDEAAAALPPGPDGVTDSFDDLDEDADFDADLGAEFDAELDGAGDSAAAGGSTGAQRGPRRLPSAAQARARHSSATHRPSGRWVRAATPAKWASLLAGSRAAAGRMLAIYASRGQADAAATFLAALEAEGMSMGLAGVALVARAQAASGNELAALATLAAAREDIEASLCFEPGADACLVAELDIRADAGDVEGTRLAAARLTRRRRQHAVEVAGGRLPPWSVLSAAEVRALLLSGQAGAAVASRAASGAATPSRGGSAGRASSAAWEEDVVTYPGRPRGRAEAIALAEQHSDLAASAGRRRVMLALGRCSDVQGIVAELARACEAAARGDGVVVDGVTFGAAIEACGVAGDVATAEGLFTAGLVAHYLGETAAAEGASHWTRPVRVFRILRDAALAASAATGRPPRLQGASFEALLEALAAAGAAAEAKQAFSDMARTGIAPTARMMRSLVEAFGRAGRLAEAREMFRAAQGSRAGADDPATISALLLAAARAAPRRHWPKQNLGGGPGSDIGADTHTDVDVWSVELFNAEPFQDFANGAVGGAAAGDAAGGAAAAAAGMAAAAGGSYARADVLPSGPGLHSGAAAAAVAAVGGGLAVLQGMLGTSTGVPLAPVSSTFASIAVSHARAGAPNRALASVLAALRGGLQPSGDLYAAAIASQAVAGRWRAAAAVANTFLKRDNAAAESQHSAGLRPAWLRSPPVAAAVVIALSAGGMVDVAGTALDQLTAAADTPQLAVAVSVAATSLAGAL</sequence>